<evidence type="ECO:0000259" key="10">
    <source>
        <dbReference type="PROSITE" id="PS50111"/>
    </source>
</evidence>
<dbReference type="PROSITE" id="PS50111">
    <property type="entry name" value="CHEMOTAXIS_TRANSDUC_2"/>
    <property type="match status" value="1"/>
</dbReference>
<dbReference type="GO" id="GO:0005886">
    <property type="term" value="C:plasma membrane"/>
    <property type="evidence" value="ECO:0007669"/>
    <property type="project" value="UniProtKB-SubCell"/>
</dbReference>
<evidence type="ECO:0000256" key="5">
    <source>
        <dbReference type="ARBA" id="ARBA00023136"/>
    </source>
</evidence>
<evidence type="ECO:0000256" key="1">
    <source>
        <dbReference type="ARBA" id="ARBA00004651"/>
    </source>
</evidence>
<protein>
    <submittedName>
        <fullName evidence="11">Methyl-accepting chemotaxis sensory transducer with Cache sensor</fullName>
    </submittedName>
</protein>
<dbReference type="Proteomes" id="UP000279384">
    <property type="component" value="Unassembled WGS sequence"/>
</dbReference>
<keyword evidence="5 9" id="KW-0472">Membrane</keyword>
<dbReference type="Pfam" id="PF00015">
    <property type="entry name" value="MCPsignal"/>
    <property type="match status" value="1"/>
</dbReference>
<keyword evidence="6 8" id="KW-0807">Transducer</keyword>
<reference evidence="11 12" key="1">
    <citation type="submission" date="2018-10" db="EMBL/GenBank/DDBJ databases">
        <title>Genomic Encyclopedia of Type Strains, Phase IV (KMG-IV): sequencing the most valuable type-strain genomes for metagenomic binning, comparative biology and taxonomic classification.</title>
        <authorList>
            <person name="Goeker M."/>
        </authorList>
    </citation>
    <scope>NUCLEOTIDE SEQUENCE [LARGE SCALE GENOMIC DNA]</scope>
    <source>
        <strain evidence="11 12">DSM 3303</strain>
    </source>
</reference>
<organism evidence="11 12">
    <name type="scientific">Vogesella indigofera</name>
    <name type="common">Pseudomonas indigofera</name>
    <dbReference type="NCBI Taxonomy" id="45465"/>
    <lineage>
        <taxon>Bacteria</taxon>
        <taxon>Pseudomonadati</taxon>
        <taxon>Pseudomonadota</taxon>
        <taxon>Betaproteobacteria</taxon>
        <taxon>Neisseriales</taxon>
        <taxon>Chromobacteriaceae</taxon>
        <taxon>Vogesella</taxon>
    </lineage>
</organism>
<keyword evidence="3 9" id="KW-0812">Transmembrane</keyword>
<keyword evidence="4 9" id="KW-1133">Transmembrane helix</keyword>
<dbReference type="GO" id="GO:0007165">
    <property type="term" value="P:signal transduction"/>
    <property type="evidence" value="ECO:0007669"/>
    <property type="project" value="UniProtKB-KW"/>
</dbReference>
<evidence type="ECO:0000256" key="9">
    <source>
        <dbReference type="SAM" id="Phobius"/>
    </source>
</evidence>
<dbReference type="Gene3D" id="1.10.287.950">
    <property type="entry name" value="Methyl-accepting chemotaxis protein"/>
    <property type="match status" value="1"/>
</dbReference>
<name>A0A495BKW8_VOGIN</name>
<feature type="transmembrane region" description="Helical" evidence="9">
    <location>
        <begin position="13"/>
        <end position="34"/>
    </location>
</feature>
<dbReference type="Gene3D" id="3.30.450.20">
    <property type="entry name" value="PAS domain"/>
    <property type="match status" value="1"/>
</dbReference>
<proteinExistence type="inferred from homology"/>
<dbReference type="PANTHER" id="PTHR32089:SF119">
    <property type="entry name" value="METHYL-ACCEPTING CHEMOTAXIS PROTEIN CTPL"/>
    <property type="match status" value="1"/>
</dbReference>
<dbReference type="SUPFAM" id="SSF58104">
    <property type="entry name" value="Methyl-accepting chemotaxis protein (MCP) signaling domain"/>
    <property type="match status" value="1"/>
</dbReference>
<evidence type="ECO:0000256" key="4">
    <source>
        <dbReference type="ARBA" id="ARBA00022989"/>
    </source>
</evidence>
<feature type="transmembrane region" description="Helical" evidence="9">
    <location>
        <begin position="192"/>
        <end position="211"/>
    </location>
</feature>
<dbReference type="PRINTS" id="PR00260">
    <property type="entry name" value="CHEMTRNSDUCR"/>
</dbReference>
<dbReference type="CDD" id="cd11386">
    <property type="entry name" value="MCP_signal"/>
    <property type="match status" value="1"/>
</dbReference>
<feature type="domain" description="Methyl-accepting transducer" evidence="10">
    <location>
        <begin position="274"/>
        <end position="510"/>
    </location>
</feature>
<evidence type="ECO:0000256" key="8">
    <source>
        <dbReference type="PROSITE-ProRule" id="PRU00284"/>
    </source>
</evidence>
<dbReference type="EMBL" id="RBID01000003">
    <property type="protein sequence ID" value="RKQ62076.1"/>
    <property type="molecule type" value="Genomic_DNA"/>
</dbReference>
<dbReference type="Pfam" id="PF17200">
    <property type="entry name" value="sCache_2"/>
    <property type="match status" value="1"/>
</dbReference>
<evidence type="ECO:0000256" key="2">
    <source>
        <dbReference type="ARBA" id="ARBA00022475"/>
    </source>
</evidence>
<evidence type="ECO:0000313" key="12">
    <source>
        <dbReference type="Proteomes" id="UP000279384"/>
    </source>
</evidence>
<comment type="caution">
    <text evidence="11">The sequence shown here is derived from an EMBL/GenBank/DDBJ whole genome shotgun (WGS) entry which is preliminary data.</text>
</comment>
<gene>
    <name evidence="11" type="ORF">C8E02_0304</name>
</gene>
<dbReference type="FunFam" id="1.10.287.950:FF:000001">
    <property type="entry name" value="Methyl-accepting chemotaxis sensory transducer"/>
    <property type="match status" value="1"/>
</dbReference>
<dbReference type="InterPro" id="IPR004089">
    <property type="entry name" value="MCPsignal_dom"/>
</dbReference>
<dbReference type="SMART" id="SM00283">
    <property type="entry name" value="MA"/>
    <property type="match status" value="1"/>
</dbReference>
<dbReference type="SMART" id="SM01049">
    <property type="entry name" value="Cache_2"/>
    <property type="match status" value="1"/>
</dbReference>
<evidence type="ECO:0000256" key="6">
    <source>
        <dbReference type="ARBA" id="ARBA00023224"/>
    </source>
</evidence>
<evidence type="ECO:0000256" key="7">
    <source>
        <dbReference type="ARBA" id="ARBA00029447"/>
    </source>
</evidence>
<dbReference type="GO" id="GO:0004888">
    <property type="term" value="F:transmembrane signaling receptor activity"/>
    <property type="evidence" value="ECO:0007669"/>
    <property type="project" value="InterPro"/>
</dbReference>
<evidence type="ECO:0000313" key="11">
    <source>
        <dbReference type="EMBL" id="RKQ62076.1"/>
    </source>
</evidence>
<sequence>MSSKGTMSLRRRLQLQVVLVAVLLCIIGGITLYFERASLYADREAKVRNLVESAVTLIKGYEEMAAAGKLSEADAKQQAITVLNSMRYDEREYFFAFDPGWVWVAHGAKPQLAGTNLKTIKDPTGVNLGELFETAVRDGNGRNFVSYVWDKPGFDQPQPKLSYLATSGKWGWVVGTGIYLDDVALALRNTALLLFAEIFVALLLVVLIGYLTRRSVMQQLGGEPALTRDVVRQIAQGQLNVAVPVAASDKDSLLAAVADMQQHLRELVGGIADSSHSLTGMAGNISGSATAVATGSEQQSRAASDMAASIEELTASIKQISELASHAHAVSASSGQLSHSGGEVISRAVDEMHRINESVDQAALTIGDLVSKTQTISTIMQVIKDIADQTNLLALNAAIEAARAGELGRGFAVVADEVRKLSERTGQATQEIAVMIREIQNGSEASRSNMEEAVERVKSGLALAEKGGESIRQIRDSAGGVVAVVNDISQALSEQGHASEEITRHVEQIAQAAAQNAEAAGHTSGAIGELHGLTGNLRQMVSRFHV</sequence>
<dbReference type="GO" id="GO:0006935">
    <property type="term" value="P:chemotaxis"/>
    <property type="evidence" value="ECO:0007669"/>
    <property type="project" value="InterPro"/>
</dbReference>
<dbReference type="AlphaFoldDB" id="A0A495BKW8"/>
<comment type="similarity">
    <text evidence="7">Belongs to the methyl-accepting chemotaxis (MCP) protein family.</text>
</comment>
<dbReference type="InterPro" id="IPR004090">
    <property type="entry name" value="Chemotax_Me-accpt_rcpt"/>
</dbReference>
<dbReference type="PANTHER" id="PTHR32089">
    <property type="entry name" value="METHYL-ACCEPTING CHEMOTAXIS PROTEIN MCPB"/>
    <property type="match status" value="1"/>
</dbReference>
<comment type="subcellular location">
    <subcellularLocation>
        <location evidence="1">Cell membrane</location>
        <topology evidence="1">Multi-pass membrane protein</topology>
    </subcellularLocation>
</comment>
<dbReference type="InterPro" id="IPR033480">
    <property type="entry name" value="sCache_2"/>
</dbReference>
<accession>A0A495BKW8</accession>
<keyword evidence="2" id="KW-1003">Cell membrane</keyword>
<evidence type="ECO:0000256" key="3">
    <source>
        <dbReference type="ARBA" id="ARBA00022692"/>
    </source>
</evidence>